<evidence type="ECO:0000313" key="5">
    <source>
        <dbReference type="Proteomes" id="UP000479000"/>
    </source>
</evidence>
<evidence type="ECO:0000256" key="1">
    <source>
        <dbReference type="ARBA" id="ARBA00012493"/>
    </source>
</evidence>
<proteinExistence type="predicted"/>
<dbReference type="Proteomes" id="UP000479000">
    <property type="component" value="Unassembled WGS sequence"/>
</dbReference>
<reference evidence="4 5" key="1">
    <citation type="submission" date="2020-02" db="EMBL/GenBank/DDBJ databases">
        <authorList>
            <person name="Ferguson B K."/>
        </authorList>
    </citation>
    <scope>NUCLEOTIDE SEQUENCE [LARGE SCALE GENOMIC DNA]</scope>
</reference>
<dbReference type="InterPro" id="IPR036397">
    <property type="entry name" value="RNaseH_sf"/>
</dbReference>
<dbReference type="PROSITE" id="PS50994">
    <property type="entry name" value="INTEGRASE"/>
    <property type="match status" value="2"/>
</dbReference>
<dbReference type="InterPro" id="IPR012337">
    <property type="entry name" value="RNaseH-like_sf"/>
</dbReference>
<evidence type="ECO:0000313" key="4">
    <source>
        <dbReference type="EMBL" id="CAB0014134.1"/>
    </source>
</evidence>
<name>A0A6H5HDJ4_9HEMI</name>
<organism evidence="4 5">
    <name type="scientific">Nesidiocoris tenuis</name>
    <dbReference type="NCBI Taxonomy" id="355587"/>
    <lineage>
        <taxon>Eukaryota</taxon>
        <taxon>Metazoa</taxon>
        <taxon>Ecdysozoa</taxon>
        <taxon>Arthropoda</taxon>
        <taxon>Hexapoda</taxon>
        <taxon>Insecta</taxon>
        <taxon>Pterygota</taxon>
        <taxon>Neoptera</taxon>
        <taxon>Paraneoptera</taxon>
        <taxon>Hemiptera</taxon>
        <taxon>Heteroptera</taxon>
        <taxon>Panheteroptera</taxon>
        <taxon>Cimicomorpha</taxon>
        <taxon>Miridae</taxon>
        <taxon>Dicyphina</taxon>
        <taxon>Nesidiocoris</taxon>
    </lineage>
</organism>
<feature type="domain" description="Integrase catalytic" evidence="3">
    <location>
        <begin position="93"/>
        <end position="248"/>
    </location>
</feature>
<evidence type="ECO:0000259" key="3">
    <source>
        <dbReference type="PROSITE" id="PS50994"/>
    </source>
</evidence>
<dbReference type="Pfam" id="PF17921">
    <property type="entry name" value="Integrase_H2C2"/>
    <property type="match status" value="2"/>
</dbReference>
<dbReference type="FunFam" id="1.10.340.70:FF:000001">
    <property type="entry name" value="Retrovirus-related Pol polyprotein from transposon gypsy-like Protein"/>
    <property type="match status" value="1"/>
</dbReference>
<feature type="region of interest" description="Disordered" evidence="2">
    <location>
        <begin position="732"/>
        <end position="759"/>
    </location>
</feature>
<dbReference type="Gene3D" id="3.30.420.10">
    <property type="entry name" value="Ribonuclease H-like superfamily/Ribonuclease H"/>
    <property type="match status" value="2"/>
</dbReference>
<dbReference type="SUPFAM" id="SSF53098">
    <property type="entry name" value="Ribonuclease H-like"/>
    <property type="match status" value="2"/>
</dbReference>
<feature type="region of interest" description="Disordered" evidence="2">
    <location>
        <begin position="772"/>
        <end position="821"/>
    </location>
</feature>
<feature type="domain" description="Integrase catalytic" evidence="3">
    <location>
        <begin position="495"/>
        <end position="650"/>
    </location>
</feature>
<dbReference type="EMBL" id="CADCXU010027297">
    <property type="protein sequence ID" value="CAB0014134.1"/>
    <property type="molecule type" value="Genomic_DNA"/>
</dbReference>
<dbReference type="InterPro" id="IPR050951">
    <property type="entry name" value="Retrovirus_Pol_polyprotein"/>
</dbReference>
<dbReference type="GO" id="GO:0015074">
    <property type="term" value="P:DNA integration"/>
    <property type="evidence" value="ECO:0007669"/>
    <property type="project" value="InterPro"/>
</dbReference>
<evidence type="ECO:0000256" key="2">
    <source>
        <dbReference type="SAM" id="MobiDB-lite"/>
    </source>
</evidence>
<dbReference type="InterPro" id="IPR001584">
    <property type="entry name" value="Integrase_cat-core"/>
</dbReference>
<feature type="region of interest" description="Disordered" evidence="2">
    <location>
        <begin position="330"/>
        <end position="357"/>
    </location>
</feature>
<dbReference type="FunFam" id="1.10.340.70:FF:000003">
    <property type="entry name" value="Protein CBG25708"/>
    <property type="match status" value="1"/>
</dbReference>
<gene>
    <name evidence="4" type="ORF">NTEN_LOCUS18625</name>
</gene>
<dbReference type="PANTHER" id="PTHR37984">
    <property type="entry name" value="PROTEIN CBG26694"/>
    <property type="match status" value="1"/>
</dbReference>
<dbReference type="SMART" id="SM00743">
    <property type="entry name" value="Agenet"/>
    <property type="match status" value="2"/>
</dbReference>
<dbReference type="Pfam" id="PF00665">
    <property type="entry name" value="rve"/>
    <property type="match status" value="2"/>
</dbReference>
<protein>
    <recommendedName>
        <fullName evidence="1">RNA-directed DNA polymerase</fullName>
        <ecNumber evidence="1">2.7.7.49</ecNumber>
    </recommendedName>
</protein>
<dbReference type="PANTHER" id="PTHR37984:SF5">
    <property type="entry name" value="PROTEIN NYNRIN-LIKE"/>
    <property type="match status" value="1"/>
</dbReference>
<dbReference type="AlphaFoldDB" id="A0A6H5HDJ4"/>
<dbReference type="Gene3D" id="1.10.340.70">
    <property type="match status" value="2"/>
</dbReference>
<dbReference type="GO" id="GO:0003676">
    <property type="term" value="F:nucleic acid binding"/>
    <property type="evidence" value="ECO:0007669"/>
    <property type="project" value="InterPro"/>
</dbReference>
<dbReference type="OrthoDB" id="6779461at2759"/>
<dbReference type="GO" id="GO:0003964">
    <property type="term" value="F:RNA-directed DNA polymerase activity"/>
    <property type="evidence" value="ECO:0007669"/>
    <property type="project" value="UniProtKB-EC"/>
</dbReference>
<sequence>MKNDLLSGKLRDPEYSLSHNVIFKNERVVIPTSLRKDVLSELHRTHVGVVKMKQLARRHCFWKTIDKDIETLVKSCRECALTQKSPAKVPTHHWDDPQENFDRVHIDFAGPFLNHHYLVLVDSKSKWAEVRILRDSPTSASTIELLLDIFSFHGFPLVLVSDNATIFHSDSFKNFCTNHGIIQKFSAPGHPSTNGLAERYIQTLKSKLNAMENSPGTLQNKVREIIFRYRATPLQCGKTPAELYLHRNIRCQLDAFKPPKLQNKRVTFDLPPSRIFKIGDRVQVRWYTSNKDTWKFGRITQKFGNLHYQVLLDNGYTLKRHVDQLRRTLVGQDENQNQPADRTPDQPQFETSSRPQSNVDLAPYIASSMGVPAPVFQPRQPQTPERDPENDGSPNRPENPPEGLLRRSARSTRPPAHLNDFHLYKINERVVIPTSLRKDVLSELHRTHVGVVKMKQLARRHCFWKTIDKDIETLVKSCRECALTQKSPAKVPTHHWDDPQENFDRVHIDFAGPFLNHHYLVLVDSKSKWAEVRILRDSPTSASTIELLLDIFSFHGFPLVLVSDNATIFHSDSFKNFCTNHGIIQKFSAPGHPSTNGLAERYIQTLKSKLNAMENSPGTLQNKVREIIFRYRATPLQCGKTPAELYLHRNIRCQLDAFKPPKLQNKRVTFDLPPSRIFKIGDRVQVRWYTSNKDTWKFGRITQKFGNLHYQVLLDNGYTLKRHVDQLRRTLVGQDENQNQPADRTPDQPQFETSSRPQSNVDLAPYIASSMGVPAPVFQPRQPQTPERDPENDGSPNRPENPPEGLLRRSARSTRPPAHLNDFHLYKIV</sequence>
<keyword evidence="5" id="KW-1185">Reference proteome</keyword>
<dbReference type="InterPro" id="IPR014002">
    <property type="entry name" value="Agenet_dom_plant"/>
</dbReference>
<accession>A0A6H5HDJ4</accession>
<dbReference type="InterPro" id="IPR041588">
    <property type="entry name" value="Integrase_H2C2"/>
</dbReference>
<feature type="compositionally biased region" description="Polar residues" evidence="2">
    <location>
        <begin position="333"/>
        <end position="357"/>
    </location>
</feature>
<feature type="compositionally biased region" description="Polar residues" evidence="2">
    <location>
        <begin position="735"/>
        <end position="759"/>
    </location>
</feature>
<feature type="region of interest" description="Disordered" evidence="2">
    <location>
        <begin position="371"/>
        <end position="416"/>
    </location>
</feature>
<dbReference type="EC" id="2.7.7.49" evidence="1"/>